<feature type="transmembrane region" description="Helical" evidence="6">
    <location>
        <begin position="239"/>
        <end position="260"/>
    </location>
</feature>
<comment type="similarity">
    <text evidence="2">Belongs to the autoinducer-2 exporter (AI-2E) (TC 2.A.86) family.</text>
</comment>
<feature type="transmembrane region" description="Helical" evidence="6">
    <location>
        <begin position="267"/>
        <end position="290"/>
    </location>
</feature>
<proteinExistence type="inferred from homology"/>
<feature type="transmembrane region" description="Helical" evidence="6">
    <location>
        <begin position="63"/>
        <end position="85"/>
    </location>
</feature>
<dbReference type="PANTHER" id="PTHR21716:SF4">
    <property type="entry name" value="TRANSMEMBRANE PROTEIN 245"/>
    <property type="match status" value="1"/>
</dbReference>
<reference evidence="8" key="1">
    <citation type="journal article" date="2019" name="Int. J. Syst. Evol. Microbiol.">
        <title>The Global Catalogue of Microorganisms (GCM) 10K type strain sequencing project: providing services to taxonomists for standard genome sequencing and annotation.</title>
        <authorList>
            <consortium name="The Broad Institute Genomics Platform"/>
            <consortium name="The Broad Institute Genome Sequencing Center for Infectious Disease"/>
            <person name="Wu L."/>
            <person name="Ma J."/>
        </authorList>
    </citation>
    <scope>NUCLEOTIDE SEQUENCE [LARGE SCALE GENOMIC DNA]</scope>
    <source>
        <strain evidence="8">CCUG 38813</strain>
    </source>
</reference>
<evidence type="ECO:0000256" key="2">
    <source>
        <dbReference type="ARBA" id="ARBA00009773"/>
    </source>
</evidence>
<feature type="transmembrane region" description="Helical" evidence="6">
    <location>
        <begin position="216"/>
        <end position="233"/>
    </location>
</feature>
<evidence type="ECO:0000256" key="3">
    <source>
        <dbReference type="ARBA" id="ARBA00022692"/>
    </source>
</evidence>
<evidence type="ECO:0000256" key="4">
    <source>
        <dbReference type="ARBA" id="ARBA00022989"/>
    </source>
</evidence>
<evidence type="ECO:0000256" key="6">
    <source>
        <dbReference type="SAM" id="Phobius"/>
    </source>
</evidence>
<protein>
    <submittedName>
        <fullName evidence="7">AI-2E family transporter</fullName>
    </submittedName>
</protein>
<keyword evidence="8" id="KW-1185">Reference proteome</keyword>
<accession>A0ABW0PEJ9</accession>
<comment type="caution">
    <text evidence="7">The sequence shown here is derived from an EMBL/GenBank/DDBJ whole genome shotgun (WGS) entry which is preliminary data.</text>
</comment>
<dbReference type="EMBL" id="JBHSMS010000023">
    <property type="protein sequence ID" value="MFC5510718.1"/>
    <property type="molecule type" value="Genomic_DNA"/>
</dbReference>
<comment type="subcellular location">
    <subcellularLocation>
        <location evidence="1">Membrane</location>
        <topology evidence="1">Multi-pass membrane protein</topology>
    </subcellularLocation>
</comment>
<feature type="transmembrane region" description="Helical" evidence="6">
    <location>
        <begin position="33"/>
        <end position="51"/>
    </location>
</feature>
<dbReference type="Proteomes" id="UP001596031">
    <property type="component" value="Unassembled WGS sequence"/>
</dbReference>
<evidence type="ECO:0000256" key="1">
    <source>
        <dbReference type="ARBA" id="ARBA00004141"/>
    </source>
</evidence>
<dbReference type="RefSeq" id="WP_379718275.1">
    <property type="nucleotide sequence ID" value="NZ_JBHSMS010000023.1"/>
</dbReference>
<name>A0ABW0PEJ9_9BURK</name>
<organism evidence="7 8">
    <name type="scientific">Massilia jejuensis</name>
    <dbReference type="NCBI Taxonomy" id="648894"/>
    <lineage>
        <taxon>Bacteria</taxon>
        <taxon>Pseudomonadati</taxon>
        <taxon>Pseudomonadota</taxon>
        <taxon>Betaproteobacteria</taxon>
        <taxon>Burkholderiales</taxon>
        <taxon>Oxalobacteraceae</taxon>
        <taxon>Telluria group</taxon>
        <taxon>Massilia</taxon>
    </lineage>
</organism>
<dbReference type="PANTHER" id="PTHR21716">
    <property type="entry name" value="TRANSMEMBRANE PROTEIN"/>
    <property type="match status" value="1"/>
</dbReference>
<sequence length="352" mass="38684">MTQYTLQQKFFLFLLVAVTLAFVYILLPYSGAIFWGVVLAILFAPLQRRFLRETKDKPTLAALATLLLIVVMVILPLSLISASLVNQAVAVYEMINSGQINFGAYFLRIVHSLPQWVVNLLERFELTDLASLQAKLSEGAAQVSQTVARQAINIGSKTFDFLVSMFVMLYLLFFLLRDGQSLATRIKYAIPLSSKYKQRLFTNFTTVIRATVKGNVLVAVAQGALGGLIFWFLGVHAPLLWAVVMAFLSLLPAVGAAIVWAPVAIYFLVTGAIWQGVVLIVFGVMVIGLVDNVLRPVLVGKDTKMPDYLVLLSTIGGMALFGLNGFVIGPVVAALFLACWDLFVSTEEFHPQ</sequence>
<keyword evidence="5 6" id="KW-0472">Membrane</keyword>
<keyword evidence="3 6" id="KW-0812">Transmembrane</keyword>
<dbReference type="InterPro" id="IPR002549">
    <property type="entry name" value="AI-2E-like"/>
</dbReference>
<feature type="transmembrane region" description="Helical" evidence="6">
    <location>
        <begin position="159"/>
        <end position="176"/>
    </location>
</feature>
<gene>
    <name evidence="7" type="ORF">ACFPOU_06240</name>
</gene>
<evidence type="ECO:0000313" key="7">
    <source>
        <dbReference type="EMBL" id="MFC5510718.1"/>
    </source>
</evidence>
<evidence type="ECO:0000313" key="8">
    <source>
        <dbReference type="Proteomes" id="UP001596031"/>
    </source>
</evidence>
<keyword evidence="4 6" id="KW-1133">Transmembrane helix</keyword>
<feature type="transmembrane region" description="Helical" evidence="6">
    <location>
        <begin position="310"/>
        <end position="343"/>
    </location>
</feature>
<dbReference type="Pfam" id="PF01594">
    <property type="entry name" value="AI-2E_transport"/>
    <property type="match status" value="1"/>
</dbReference>
<evidence type="ECO:0000256" key="5">
    <source>
        <dbReference type="ARBA" id="ARBA00023136"/>
    </source>
</evidence>